<evidence type="ECO:0000313" key="2">
    <source>
        <dbReference type="Proteomes" id="UP000607653"/>
    </source>
</evidence>
<sequence length="105" mass="11448">MEIVGIIPFQNVTPLDSTRCDKVTDQSFWICDLVAGFGLPIGAWLHWPHGLDREPERNHGLWSVTVAANVLPRRIQLGSRVIDAGSGSVAIAAIRTSRATGCDRL</sequence>
<protein>
    <submittedName>
        <fullName evidence="1">Uncharacterized protein</fullName>
    </submittedName>
</protein>
<evidence type="ECO:0000313" key="1">
    <source>
        <dbReference type="EMBL" id="DAD44645.1"/>
    </source>
</evidence>
<comment type="caution">
    <text evidence="1">The sequence shown here is derived from an EMBL/GenBank/DDBJ whole genome shotgun (WGS) entry which is preliminary data.</text>
</comment>
<organism evidence="1 2">
    <name type="scientific">Nelumbo nucifera</name>
    <name type="common">Sacred lotus</name>
    <dbReference type="NCBI Taxonomy" id="4432"/>
    <lineage>
        <taxon>Eukaryota</taxon>
        <taxon>Viridiplantae</taxon>
        <taxon>Streptophyta</taxon>
        <taxon>Embryophyta</taxon>
        <taxon>Tracheophyta</taxon>
        <taxon>Spermatophyta</taxon>
        <taxon>Magnoliopsida</taxon>
        <taxon>Proteales</taxon>
        <taxon>Nelumbonaceae</taxon>
        <taxon>Nelumbo</taxon>
    </lineage>
</organism>
<accession>A0A822ZME6</accession>
<keyword evidence="2" id="KW-1185">Reference proteome</keyword>
<dbReference type="Proteomes" id="UP000607653">
    <property type="component" value="Unassembled WGS sequence"/>
</dbReference>
<dbReference type="AlphaFoldDB" id="A0A822ZME6"/>
<proteinExistence type="predicted"/>
<name>A0A822ZME6_NELNU</name>
<gene>
    <name evidence="1" type="ORF">HUJ06_002875</name>
</gene>
<dbReference type="EMBL" id="DUZY01000007">
    <property type="protein sequence ID" value="DAD44645.1"/>
    <property type="molecule type" value="Genomic_DNA"/>
</dbReference>
<reference evidence="1 2" key="1">
    <citation type="journal article" date="2020" name="Mol. Biol. Evol.">
        <title>Distinct Expression and Methylation Patterns for Genes with Different Fates following a Single Whole-Genome Duplication in Flowering Plants.</title>
        <authorList>
            <person name="Shi T."/>
            <person name="Rahmani R.S."/>
            <person name="Gugger P.F."/>
            <person name="Wang M."/>
            <person name="Li H."/>
            <person name="Zhang Y."/>
            <person name="Li Z."/>
            <person name="Wang Q."/>
            <person name="Van de Peer Y."/>
            <person name="Marchal K."/>
            <person name="Chen J."/>
        </authorList>
    </citation>
    <scope>NUCLEOTIDE SEQUENCE [LARGE SCALE GENOMIC DNA]</scope>
    <source>
        <tissue evidence="1">Leaf</tissue>
    </source>
</reference>